<proteinExistence type="predicted"/>
<reference evidence="1" key="1">
    <citation type="submission" date="2016-06" db="EMBL/GenBank/DDBJ databases">
        <authorList>
            <person name="Kjaerup R.B."/>
            <person name="Dalgaard T.S."/>
            <person name="Juul-Madsen H.R."/>
        </authorList>
    </citation>
    <scope>NUCLEOTIDE SEQUENCE</scope>
    <source>
        <strain evidence="1">A-003-I-a-1</strain>
    </source>
</reference>
<dbReference type="AlphaFoldDB" id="A0A1C3SYQ3"/>
<dbReference type="Gene3D" id="3.90.550.10">
    <property type="entry name" value="Spore Coat Polysaccharide Biosynthesis Protein SpsA, Chain A"/>
    <property type="match status" value="1"/>
</dbReference>
<accession>A0A1C3SYQ3</accession>
<evidence type="ECO:0000313" key="1">
    <source>
        <dbReference type="EMBL" id="SCA95707.1"/>
    </source>
</evidence>
<dbReference type="GO" id="GO:0016740">
    <property type="term" value="F:transferase activity"/>
    <property type="evidence" value="ECO:0007669"/>
    <property type="project" value="UniProtKB-KW"/>
</dbReference>
<name>A0A1C3SYQ3_KLEPN</name>
<reference evidence="1" key="2">
    <citation type="submission" date="2016-08" db="EMBL/GenBank/DDBJ databases">
        <title>Klebsiella loci capsule.</title>
        <authorList>
            <person name="Holt K.E."/>
            <person name="Thomson N.R."/>
        </authorList>
    </citation>
    <scope>NUCLEOTIDE SEQUENCE</scope>
    <source>
        <strain evidence="1">A-003-I-a-1</strain>
    </source>
</reference>
<dbReference type="InterPro" id="IPR029044">
    <property type="entry name" value="Nucleotide-diphossugar_trans"/>
</dbReference>
<organism evidence="1">
    <name type="scientific">Klebsiella pneumoniae</name>
    <dbReference type="NCBI Taxonomy" id="573"/>
    <lineage>
        <taxon>Bacteria</taxon>
        <taxon>Pseudomonadati</taxon>
        <taxon>Pseudomonadota</taxon>
        <taxon>Gammaproteobacteria</taxon>
        <taxon>Enterobacterales</taxon>
        <taxon>Enterobacteriaceae</taxon>
        <taxon>Klebsiella/Raoultella group</taxon>
        <taxon>Klebsiella</taxon>
        <taxon>Klebsiella pneumoniae complex</taxon>
    </lineage>
</organism>
<dbReference type="RefSeq" id="WP_142243128.1">
    <property type="nucleotide sequence ID" value="NZ_CAKLOE010000001.1"/>
</dbReference>
<gene>
    <name evidence="1" type="primary">wcqP</name>
</gene>
<protein>
    <submittedName>
        <fullName evidence="1">Glycosyltransferase</fullName>
    </submittedName>
</protein>
<keyword evidence="1" id="KW-0808">Transferase</keyword>
<dbReference type="EMBL" id="LT603702">
    <property type="protein sequence ID" value="SCA95707.1"/>
    <property type="molecule type" value="Genomic_DNA"/>
</dbReference>
<dbReference type="SUPFAM" id="SSF53448">
    <property type="entry name" value="Nucleotide-diphospho-sugar transferases"/>
    <property type="match status" value="1"/>
</dbReference>
<sequence length="288" mass="33558">MNSILLVILYNKNFNQSSTLESLLHSKYDGDLLIFNNGPLSLDITDSFYLQLKNKFRFVGFNEDCSNRPLSVIYNDFVKEYKYDRYFFFDDDTNVTDEFLSSKNNNSIDVSLPIIKSITDKKAYYPRVNNVVCEHEIFLNDSDYVISIGSGLMITSKLIDKFNAEQMTLFDERFSLYGVDFSLFRRIKLLRTKNIQINIEIAGELCHSLSRVDGRESTFRIRERSIDVVLTKILYPTENAFINYLSIFKVLIKTVARMDLQGLSILSSVIKHRAHPRSISYLLKRKYN</sequence>